<keyword evidence="12" id="KW-0539">Nucleus</keyword>
<evidence type="ECO:0000256" key="5">
    <source>
        <dbReference type="ARBA" id="ARBA00022723"/>
    </source>
</evidence>
<sequence>MADDVVILLSSDDSCDNAFVTPHPRTASDDGIDAGSPSPAKTRQPGSRPDDLPQHCLPAASPAIRQHHSQHIDIIEIDDTPAPVSRANHACSRPSAASRSGFAGFSSDDLASSPFPGDTTPSARLLPPRPTVTAHRSPLQGSIRAKAARAAVQRLQSSLASTDGHTPHNGCEVEDDGVNDYEIDDLERDRPAKRPRLSPAAVAVAPAARPPSPINGRAAANLHRPDYEAPPSHLSPVALRTQRLSQFMDDFDDEDDMVDLPPIVQPTQPVRAPQKQQTTTQSKNTECIDLLSSSESDSEANRTRSTTGPLPSDSDFVDIDDLLMQPSHQAPKQQQQQQQQQQSQPKLPQSQPVQHKRQTSDEILLLSSSSVVSPRSFSEGHALAFSDEEDDEDAIAAETFLADWRKAHPEVATKAKPTTAPTRRRSSFDKGVAALSAPRPRKKQQPVDEEKRREMAAEKEQRLRNKEAERERRAKEKEVDRERRKIASDLAKEKKAKERAEAAAFNDANKSRVDKAVATPEMIVRLPTSMPEATREKAEEMLTDAKATFEPWTSTPIDNVVTWRRKLSNEYKPELGHWVPVPTRVEDETHALVVLRAEEFVQLIMAGQSGDPDVRHAAGGHDLNSHVAAMKRAFAGYTIVYLVEGLHAWRNKNRTIRNRQFVAAVRGDGSTATTGSAGQDGASSSATTGAAPPTRPSQRLGRRGQKQAPQHLDEALVDDALLDLQIEHNNGGDGDGSVLVHETVNALDTARWVRVFTEQIAVGRYRQHREALYAAAASFCMDSGQIATGDDPQDLYALILQQVARVTEPVALGVAARFDNIPRLVQGFQEEGPLALEAVLKSRNRNGALSDRTIGPALSRRLHKVFLGRDAASTDV</sequence>
<keyword evidence="10" id="KW-0233">DNA recombination</keyword>
<feature type="domain" description="ERCC4" evidence="15">
    <location>
        <begin position="521"/>
        <end position="829"/>
    </location>
</feature>
<keyword evidence="13" id="KW-0469">Meiosis</keyword>
<evidence type="ECO:0000256" key="3">
    <source>
        <dbReference type="ARBA" id="ARBA00005313"/>
    </source>
</evidence>
<feature type="compositionally biased region" description="Basic and acidic residues" evidence="14">
    <location>
        <begin position="445"/>
        <end position="483"/>
    </location>
</feature>
<feature type="region of interest" description="Disordered" evidence="14">
    <location>
        <begin position="667"/>
        <end position="710"/>
    </location>
</feature>
<keyword evidence="11" id="KW-0234">DNA repair</keyword>
<dbReference type="CDD" id="cd20085">
    <property type="entry name" value="XPF_nuclease_Mms4"/>
    <property type="match status" value="1"/>
</dbReference>
<comment type="similarity">
    <text evidence="3">Belongs to the EME1/MMS4 family.</text>
</comment>
<evidence type="ECO:0000313" key="17">
    <source>
        <dbReference type="Proteomes" id="UP001642406"/>
    </source>
</evidence>
<comment type="caution">
    <text evidence="16">The sequence shown here is derived from an EMBL/GenBank/DDBJ whole genome shotgun (WGS) entry which is preliminary data.</text>
</comment>
<comment type="cofactor">
    <cofactor evidence="1">
        <name>Mg(2+)</name>
        <dbReference type="ChEBI" id="CHEBI:18420"/>
    </cofactor>
</comment>
<protein>
    <recommendedName>
        <fullName evidence="15">ERCC4 domain-containing protein</fullName>
    </recommendedName>
</protein>
<dbReference type="PANTHER" id="PTHR21077">
    <property type="entry name" value="EME1 PROTEIN"/>
    <property type="match status" value="1"/>
</dbReference>
<keyword evidence="4" id="KW-0540">Nuclease</keyword>
<comment type="subcellular location">
    <subcellularLocation>
        <location evidence="2">Nucleus</location>
    </subcellularLocation>
</comment>
<feature type="compositionally biased region" description="Low complexity" evidence="14">
    <location>
        <begin position="274"/>
        <end position="295"/>
    </location>
</feature>
<reference evidence="16 17" key="1">
    <citation type="submission" date="2024-01" db="EMBL/GenBank/DDBJ databases">
        <authorList>
            <person name="Allen C."/>
            <person name="Tagirdzhanova G."/>
        </authorList>
    </citation>
    <scope>NUCLEOTIDE SEQUENCE [LARGE SCALE GENOMIC DNA]</scope>
</reference>
<evidence type="ECO:0000256" key="9">
    <source>
        <dbReference type="ARBA" id="ARBA00022842"/>
    </source>
</evidence>
<gene>
    <name evidence="16" type="ORF">SBRCBS47491_004741</name>
</gene>
<evidence type="ECO:0000256" key="2">
    <source>
        <dbReference type="ARBA" id="ARBA00004123"/>
    </source>
</evidence>
<evidence type="ECO:0000256" key="11">
    <source>
        <dbReference type="ARBA" id="ARBA00023204"/>
    </source>
</evidence>
<dbReference type="InterPro" id="IPR033310">
    <property type="entry name" value="Mms4/EME1/EME2"/>
</dbReference>
<organism evidence="16 17">
    <name type="scientific">Sporothrix bragantina</name>
    <dbReference type="NCBI Taxonomy" id="671064"/>
    <lineage>
        <taxon>Eukaryota</taxon>
        <taxon>Fungi</taxon>
        <taxon>Dikarya</taxon>
        <taxon>Ascomycota</taxon>
        <taxon>Pezizomycotina</taxon>
        <taxon>Sordariomycetes</taxon>
        <taxon>Sordariomycetidae</taxon>
        <taxon>Ophiostomatales</taxon>
        <taxon>Ophiostomataceae</taxon>
        <taxon>Sporothrix</taxon>
    </lineage>
</organism>
<evidence type="ECO:0000256" key="13">
    <source>
        <dbReference type="ARBA" id="ARBA00023254"/>
    </source>
</evidence>
<accession>A0ABP0BS94</accession>
<name>A0ABP0BS94_9PEZI</name>
<dbReference type="InterPro" id="IPR006166">
    <property type="entry name" value="ERCC4_domain"/>
</dbReference>
<evidence type="ECO:0000256" key="6">
    <source>
        <dbReference type="ARBA" id="ARBA00022759"/>
    </source>
</evidence>
<evidence type="ECO:0000256" key="1">
    <source>
        <dbReference type="ARBA" id="ARBA00001946"/>
    </source>
</evidence>
<evidence type="ECO:0000259" key="15">
    <source>
        <dbReference type="SMART" id="SM00891"/>
    </source>
</evidence>
<dbReference type="Gene3D" id="3.40.50.10130">
    <property type="match status" value="1"/>
</dbReference>
<feature type="region of interest" description="Disordered" evidence="14">
    <location>
        <begin position="109"/>
        <end position="139"/>
    </location>
</feature>
<dbReference type="PANTHER" id="PTHR21077:SF5">
    <property type="entry name" value="CROSSOVER JUNCTION ENDONUCLEASE MMS4"/>
    <property type="match status" value="1"/>
</dbReference>
<evidence type="ECO:0000256" key="12">
    <source>
        <dbReference type="ARBA" id="ARBA00023242"/>
    </source>
</evidence>
<feature type="compositionally biased region" description="Low complexity" evidence="14">
    <location>
        <begin position="667"/>
        <end position="692"/>
    </location>
</feature>
<keyword evidence="8" id="KW-0378">Hydrolase</keyword>
<feature type="compositionally biased region" description="Low complexity" evidence="14">
    <location>
        <begin position="197"/>
        <end position="207"/>
    </location>
</feature>
<keyword evidence="17" id="KW-1185">Reference proteome</keyword>
<feature type="region of interest" description="Disordered" evidence="14">
    <location>
        <begin position="411"/>
        <end position="483"/>
    </location>
</feature>
<feature type="region of interest" description="Disordered" evidence="14">
    <location>
        <begin position="158"/>
        <end position="234"/>
    </location>
</feature>
<feature type="compositionally biased region" description="Acidic residues" evidence="14">
    <location>
        <begin position="172"/>
        <end position="186"/>
    </location>
</feature>
<evidence type="ECO:0000256" key="14">
    <source>
        <dbReference type="SAM" id="MobiDB-lite"/>
    </source>
</evidence>
<dbReference type="InterPro" id="IPR042530">
    <property type="entry name" value="EME1/EME2_C"/>
</dbReference>
<keyword evidence="7" id="KW-0227">DNA damage</keyword>
<dbReference type="Gene3D" id="1.10.150.670">
    <property type="entry name" value="Crossover junction endonuclease EME1, DNA-binding domain"/>
    <property type="match status" value="1"/>
</dbReference>
<feature type="compositionally biased region" description="Low complexity" evidence="14">
    <location>
        <begin position="325"/>
        <end position="353"/>
    </location>
</feature>
<dbReference type="Pfam" id="PF02732">
    <property type="entry name" value="ERCC4"/>
    <property type="match status" value="1"/>
</dbReference>
<keyword evidence="5" id="KW-0479">Metal-binding</keyword>
<dbReference type="InterPro" id="IPR047521">
    <property type="entry name" value="XPF_nuclease_EME1_ascomycetes"/>
</dbReference>
<dbReference type="EMBL" id="CAWUHC010000037">
    <property type="protein sequence ID" value="CAK7222059.1"/>
    <property type="molecule type" value="Genomic_DNA"/>
</dbReference>
<feature type="region of interest" description="Disordered" evidence="14">
    <location>
        <begin position="252"/>
        <end position="359"/>
    </location>
</feature>
<proteinExistence type="inferred from homology"/>
<keyword evidence="9" id="KW-0460">Magnesium</keyword>
<keyword evidence="6" id="KW-0255">Endonuclease</keyword>
<feature type="region of interest" description="Disordered" evidence="14">
    <location>
        <begin position="17"/>
        <end position="55"/>
    </location>
</feature>
<evidence type="ECO:0000256" key="8">
    <source>
        <dbReference type="ARBA" id="ARBA00022801"/>
    </source>
</evidence>
<dbReference type="Proteomes" id="UP001642406">
    <property type="component" value="Unassembled WGS sequence"/>
</dbReference>
<evidence type="ECO:0000256" key="7">
    <source>
        <dbReference type="ARBA" id="ARBA00022763"/>
    </source>
</evidence>
<dbReference type="SMART" id="SM00891">
    <property type="entry name" value="ERCC4"/>
    <property type="match status" value="1"/>
</dbReference>
<evidence type="ECO:0000313" key="16">
    <source>
        <dbReference type="EMBL" id="CAK7222059.1"/>
    </source>
</evidence>
<evidence type="ECO:0000256" key="10">
    <source>
        <dbReference type="ARBA" id="ARBA00023172"/>
    </source>
</evidence>
<evidence type="ECO:0000256" key="4">
    <source>
        <dbReference type="ARBA" id="ARBA00022722"/>
    </source>
</evidence>